<sequence length="363" mass="40615">MTTKPMIVATIVGSLLVALSTTLDQYQFLGLPLEATRWIGYLYVALIHLAPALIYLFIYRHTSSFSSRLTISLLPTLGWWLSELIMRMRWNSFVEALWLLVSPFFLFQLAIVLTALGITHLAVLAVLKQKPQVISTAAYIIVTFAVAASAPASISLFLIGYQSTFQADLLPSPKQFPGRLDPETITGNTSTLPNIVFILSDDHRHDFSGYAGHPFIETPNIDELADQGVVFDRAYVSTSLCSPSRASFLTGVSPYRHGVWNNFTPWSEQNRTFFEYLKAAGYSTAFIGKWHMPGNELPDIAGLDHFVSFTNVGGQGVYKWNPMIVNGIEVPSRTRYIATELTDYATEWLEQQEAPFVLYLSHK</sequence>
<dbReference type="InterPro" id="IPR017850">
    <property type="entry name" value="Alkaline_phosphatase_core_sf"/>
</dbReference>
<dbReference type="PROSITE" id="PS00149">
    <property type="entry name" value="SULFATASE_2"/>
    <property type="match status" value="1"/>
</dbReference>
<keyword evidence="5" id="KW-1133">Transmembrane helix</keyword>
<feature type="non-terminal residue" evidence="7">
    <location>
        <position position="363"/>
    </location>
</feature>
<dbReference type="GO" id="GO:0004065">
    <property type="term" value="F:arylsulfatase activity"/>
    <property type="evidence" value="ECO:0007669"/>
    <property type="project" value="TreeGrafter"/>
</dbReference>
<organism evidence="7">
    <name type="scientific">marine metagenome</name>
    <dbReference type="NCBI Taxonomy" id="408172"/>
    <lineage>
        <taxon>unclassified sequences</taxon>
        <taxon>metagenomes</taxon>
        <taxon>ecological metagenomes</taxon>
    </lineage>
</organism>
<feature type="transmembrane region" description="Helical" evidence="5">
    <location>
        <begin position="96"/>
        <end position="127"/>
    </location>
</feature>
<dbReference type="PROSITE" id="PS00523">
    <property type="entry name" value="SULFATASE_1"/>
    <property type="match status" value="1"/>
</dbReference>
<evidence type="ECO:0000256" key="4">
    <source>
        <dbReference type="ARBA" id="ARBA00022837"/>
    </source>
</evidence>
<dbReference type="InterPro" id="IPR050738">
    <property type="entry name" value="Sulfatase"/>
</dbReference>
<evidence type="ECO:0000256" key="2">
    <source>
        <dbReference type="ARBA" id="ARBA00022723"/>
    </source>
</evidence>
<feature type="transmembrane region" description="Helical" evidence="5">
    <location>
        <begin position="139"/>
        <end position="161"/>
    </location>
</feature>
<dbReference type="SUPFAM" id="SSF53649">
    <property type="entry name" value="Alkaline phosphatase-like"/>
    <property type="match status" value="1"/>
</dbReference>
<evidence type="ECO:0000313" key="7">
    <source>
        <dbReference type="EMBL" id="SVC22748.1"/>
    </source>
</evidence>
<accession>A0A382KED4</accession>
<keyword evidence="5" id="KW-0812">Transmembrane</keyword>
<evidence type="ECO:0000256" key="1">
    <source>
        <dbReference type="ARBA" id="ARBA00008779"/>
    </source>
</evidence>
<name>A0A382KED4_9ZZZZ</name>
<protein>
    <recommendedName>
        <fullName evidence="6">Sulfatase N-terminal domain-containing protein</fullName>
    </recommendedName>
</protein>
<keyword evidence="4" id="KW-0106">Calcium</keyword>
<dbReference type="PANTHER" id="PTHR42693">
    <property type="entry name" value="ARYLSULFATASE FAMILY MEMBER"/>
    <property type="match status" value="1"/>
</dbReference>
<dbReference type="EMBL" id="UINC01080110">
    <property type="protein sequence ID" value="SVC22748.1"/>
    <property type="molecule type" value="Genomic_DNA"/>
</dbReference>
<dbReference type="AlphaFoldDB" id="A0A382KED4"/>
<reference evidence="7" key="1">
    <citation type="submission" date="2018-05" db="EMBL/GenBank/DDBJ databases">
        <authorList>
            <person name="Lanie J.A."/>
            <person name="Ng W.-L."/>
            <person name="Kazmierczak K.M."/>
            <person name="Andrzejewski T.M."/>
            <person name="Davidsen T.M."/>
            <person name="Wayne K.J."/>
            <person name="Tettelin H."/>
            <person name="Glass J.I."/>
            <person name="Rusch D."/>
            <person name="Podicherti R."/>
            <person name="Tsui H.-C.T."/>
            <person name="Winkler M.E."/>
        </authorList>
    </citation>
    <scope>NUCLEOTIDE SEQUENCE</scope>
</reference>
<dbReference type="InterPro" id="IPR000917">
    <property type="entry name" value="Sulfatase_N"/>
</dbReference>
<dbReference type="Pfam" id="PF00884">
    <property type="entry name" value="Sulfatase"/>
    <property type="match status" value="1"/>
</dbReference>
<keyword evidence="5" id="KW-0472">Membrane</keyword>
<dbReference type="GO" id="GO:0046872">
    <property type="term" value="F:metal ion binding"/>
    <property type="evidence" value="ECO:0007669"/>
    <property type="project" value="UniProtKB-KW"/>
</dbReference>
<evidence type="ECO:0000259" key="6">
    <source>
        <dbReference type="Pfam" id="PF00884"/>
    </source>
</evidence>
<keyword evidence="3" id="KW-0378">Hydrolase</keyword>
<keyword evidence="2" id="KW-0479">Metal-binding</keyword>
<evidence type="ECO:0000256" key="3">
    <source>
        <dbReference type="ARBA" id="ARBA00022801"/>
    </source>
</evidence>
<proteinExistence type="inferred from homology"/>
<feature type="transmembrane region" description="Helical" evidence="5">
    <location>
        <begin position="38"/>
        <end position="59"/>
    </location>
</feature>
<comment type="similarity">
    <text evidence="1">Belongs to the sulfatase family.</text>
</comment>
<dbReference type="PANTHER" id="PTHR42693:SF53">
    <property type="entry name" value="ENDO-4-O-SULFATASE"/>
    <property type="match status" value="1"/>
</dbReference>
<feature type="transmembrane region" description="Helical" evidence="5">
    <location>
        <begin position="71"/>
        <end position="90"/>
    </location>
</feature>
<feature type="domain" description="Sulfatase N-terminal" evidence="6">
    <location>
        <begin position="193"/>
        <end position="361"/>
    </location>
</feature>
<evidence type="ECO:0000256" key="5">
    <source>
        <dbReference type="SAM" id="Phobius"/>
    </source>
</evidence>
<dbReference type="Gene3D" id="3.40.720.10">
    <property type="entry name" value="Alkaline Phosphatase, subunit A"/>
    <property type="match status" value="1"/>
</dbReference>
<gene>
    <name evidence="7" type="ORF">METZ01_LOCUS275602</name>
</gene>
<dbReference type="InterPro" id="IPR024607">
    <property type="entry name" value="Sulfatase_CS"/>
</dbReference>